<dbReference type="Pfam" id="PF00825">
    <property type="entry name" value="Ribonuclease_P"/>
    <property type="match status" value="1"/>
</dbReference>
<dbReference type="GO" id="GO:0004526">
    <property type="term" value="F:ribonuclease P activity"/>
    <property type="evidence" value="ECO:0007669"/>
    <property type="project" value="UniProtKB-UniRule"/>
</dbReference>
<sequence length="114" mass="12930">MYRFGKNRRLLNKKEFDAVFNQPGKTVTPELVVLHKANNLGYARLGMALSKKMIPKACERNRLKRLIRESFRTGKLPAVDIIVLARYGVAEAGNRKITSRLGLTWDKLIALYAG</sequence>
<keyword evidence="4 7" id="KW-0255">Endonuclease</keyword>
<evidence type="ECO:0000256" key="8">
    <source>
        <dbReference type="NCBIfam" id="TIGR00188"/>
    </source>
</evidence>
<keyword evidence="2 7" id="KW-0819">tRNA processing</keyword>
<accession>A0A0W0ZAL7</accession>
<protein>
    <recommendedName>
        <fullName evidence="7 8">Ribonuclease P protein component</fullName>
        <shortName evidence="7">RNase P protein</shortName>
        <shortName evidence="7">RNaseP protein</shortName>
        <ecNumber evidence="7 8">3.1.26.5</ecNumber>
    </recommendedName>
    <alternativeName>
        <fullName evidence="7">Protein C5</fullName>
    </alternativeName>
</protein>
<dbReference type="InterPro" id="IPR020568">
    <property type="entry name" value="Ribosomal_Su5_D2-typ_SF"/>
</dbReference>
<evidence type="ECO:0000256" key="7">
    <source>
        <dbReference type="HAMAP-Rule" id="MF_00227"/>
    </source>
</evidence>
<proteinExistence type="inferred from homology"/>
<dbReference type="GO" id="GO:0001682">
    <property type="term" value="P:tRNA 5'-leader removal"/>
    <property type="evidence" value="ECO:0007669"/>
    <property type="project" value="UniProtKB-UniRule"/>
</dbReference>
<reference evidence="9 10" key="1">
    <citation type="submission" date="2015-11" db="EMBL/GenBank/DDBJ databases">
        <title>Genomic analysis of 38 Legionella species identifies large and diverse effector repertoires.</title>
        <authorList>
            <person name="Burstein D."/>
            <person name="Amaro F."/>
            <person name="Zusman T."/>
            <person name="Lifshitz Z."/>
            <person name="Cohen O."/>
            <person name="Gilbert J.A."/>
            <person name="Pupko T."/>
            <person name="Shuman H.A."/>
            <person name="Segal G."/>
        </authorList>
    </citation>
    <scope>NUCLEOTIDE SEQUENCE [LARGE SCALE GENOMIC DNA]</scope>
    <source>
        <strain evidence="9 10">Mt.St.Helens-9</strain>
    </source>
</reference>
<keyword evidence="3 7" id="KW-0540">Nuclease</keyword>
<dbReference type="Gene3D" id="3.30.230.10">
    <property type="match status" value="1"/>
</dbReference>
<dbReference type="Proteomes" id="UP000054877">
    <property type="component" value="Unassembled WGS sequence"/>
</dbReference>
<evidence type="ECO:0000256" key="6">
    <source>
        <dbReference type="ARBA" id="ARBA00022884"/>
    </source>
</evidence>
<evidence type="ECO:0000256" key="3">
    <source>
        <dbReference type="ARBA" id="ARBA00022722"/>
    </source>
</evidence>
<dbReference type="GO" id="GO:0030677">
    <property type="term" value="C:ribonuclease P complex"/>
    <property type="evidence" value="ECO:0007669"/>
    <property type="project" value="TreeGrafter"/>
</dbReference>
<dbReference type="PROSITE" id="PS00648">
    <property type="entry name" value="RIBONUCLEASE_P"/>
    <property type="match status" value="1"/>
</dbReference>
<evidence type="ECO:0000256" key="5">
    <source>
        <dbReference type="ARBA" id="ARBA00022801"/>
    </source>
</evidence>
<dbReference type="HAMAP" id="MF_00227">
    <property type="entry name" value="RNase_P"/>
    <property type="match status" value="1"/>
</dbReference>
<evidence type="ECO:0000313" key="10">
    <source>
        <dbReference type="Proteomes" id="UP000054877"/>
    </source>
</evidence>
<dbReference type="GO" id="GO:0000049">
    <property type="term" value="F:tRNA binding"/>
    <property type="evidence" value="ECO:0007669"/>
    <property type="project" value="UniProtKB-UniRule"/>
</dbReference>
<keyword evidence="6 7" id="KW-0694">RNA-binding</keyword>
<dbReference type="GO" id="GO:0042781">
    <property type="term" value="F:3'-tRNA processing endoribonuclease activity"/>
    <property type="evidence" value="ECO:0007669"/>
    <property type="project" value="TreeGrafter"/>
</dbReference>
<comment type="similarity">
    <text evidence="7">Belongs to the RnpA family.</text>
</comment>
<dbReference type="STRING" id="452.Lspi_0276"/>
<comment type="subunit">
    <text evidence="7">Consists of a catalytic RNA component (M1 or rnpB) and a protein subunit.</text>
</comment>
<dbReference type="PATRIC" id="fig|452.5.peg.304"/>
<dbReference type="EMBL" id="LNYX01000003">
    <property type="protein sequence ID" value="KTD65987.1"/>
    <property type="molecule type" value="Genomic_DNA"/>
</dbReference>
<comment type="function">
    <text evidence="1 7">RNaseP catalyzes the removal of the 5'-leader sequence from pre-tRNA to produce the mature 5'-terminus. It can also cleave other RNA substrates such as 4.5S RNA. The protein component plays an auxiliary but essential role in vivo by binding to the 5'-leader sequence and broadening the substrate specificity of the ribozyme.</text>
</comment>
<keyword evidence="5 7" id="KW-0378">Hydrolase</keyword>
<dbReference type="PANTHER" id="PTHR33992">
    <property type="entry name" value="RIBONUCLEASE P PROTEIN COMPONENT"/>
    <property type="match status" value="1"/>
</dbReference>
<evidence type="ECO:0000256" key="1">
    <source>
        <dbReference type="ARBA" id="ARBA00002663"/>
    </source>
</evidence>
<evidence type="ECO:0000313" key="9">
    <source>
        <dbReference type="EMBL" id="KTD65987.1"/>
    </source>
</evidence>
<dbReference type="PANTHER" id="PTHR33992:SF1">
    <property type="entry name" value="RIBONUCLEASE P PROTEIN COMPONENT"/>
    <property type="match status" value="1"/>
</dbReference>
<evidence type="ECO:0000256" key="4">
    <source>
        <dbReference type="ARBA" id="ARBA00022759"/>
    </source>
</evidence>
<evidence type="ECO:0000256" key="2">
    <source>
        <dbReference type="ARBA" id="ARBA00022694"/>
    </source>
</evidence>
<dbReference type="InterPro" id="IPR014721">
    <property type="entry name" value="Ribsml_uS5_D2-typ_fold_subgr"/>
</dbReference>
<name>A0A0W0ZAL7_LEGSP</name>
<keyword evidence="10" id="KW-1185">Reference proteome</keyword>
<gene>
    <name evidence="7 9" type="primary">rnpA</name>
    <name evidence="9" type="ORF">Lspi_0276</name>
</gene>
<dbReference type="InterPro" id="IPR000100">
    <property type="entry name" value="RNase_P"/>
</dbReference>
<dbReference type="NCBIfam" id="TIGR00188">
    <property type="entry name" value="rnpA"/>
    <property type="match status" value="1"/>
</dbReference>
<dbReference type="InterPro" id="IPR020539">
    <property type="entry name" value="RNase_P_CS"/>
</dbReference>
<dbReference type="OrthoDB" id="9796422at2"/>
<dbReference type="EC" id="3.1.26.5" evidence="7 8"/>
<comment type="caution">
    <text evidence="9">The sequence shown here is derived from an EMBL/GenBank/DDBJ whole genome shotgun (WGS) entry which is preliminary data.</text>
</comment>
<comment type="catalytic activity">
    <reaction evidence="7">
        <text>Endonucleolytic cleavage of RNA, removing 5'-extranucleotides from tRNA precursor.</text>
        <dbReference type="EC" id="3.1.26.5"/>
    </reaction>
</comment>
<organism evidence="9 10">
    <name type="scientific">Legionella spiritensis</name>
    <dbReference type="NCBI Taxonomy" id="452"/>
    <lineage>
        <taxon>Bacteria</taxon>
        <taxon>Pseudomonadati</taxon>
        <taxon>Pseudomonadota</taxon>
        <taxon>Gammaproteobacteria</taxon>
        <taxon>Legionellales</taxon>
        <taxon>Legionellaceae</taxon>
        <taxon>Legionella</taxon>
    </lineage>
</organism>
<dbReference type="SUPFAM" id="SSF54211">
    <property type="entry name" value="Ribosomal protein S5 domain 2-like"/>
    <property type="match status" value="1"/>
</dbReference>
<dbReference type="AlphaFoldDB" id="A0A0W0ZAL7"/>